<feature type="domain" description="Dienelactone hydrolase" evidence="1">
    <location>
        <begin position="52"/>
        <end position="242"/>
    </location>
</feature>
<dbReference type="EMBL" id="ASHM01004794">
    <property type="protein sequence ID" value="PNY11794.1"/>
    <property type="molecule type" value="Genomic_DNA"/>
</dbReference>
<proteinExistence type="predicted"/>
<organism evidence="2 3">
    <name type="scientific">Trifolium pratense</name>
    <name type="common">Red clover</name>
    <dbReference type="NCBI Taxonomy" id="57577"/>
    <lineage>
        <taxon>Eukaryota</taxon>
        <taxon>Viridiplantae</taxon>
        <taxon>Streptophyta</taxon>
        <taxon>Embryophyta</taxon>
        <taxon>Tracheophyta</taxon>
        <taxon>Spermatophyta</taxon>
        <taxon>Magnoliopsida</taxon>
        <taxon>eudicotyledons</taxon>
        <taxon>Gunneridae</taxon>
        <taxon>Pentapetalae</taxon>
        <taxon>rosids</taxon>
        <taxon>fabids</taxon>
        <taxon>Fabales</taxon>
        <taxon>Fabaceae</taxon>
        <taxon>Papilionoideae</taxon>
        <taxon>50 kb inversion clade</taxon>
        <taxon>NPAAA clade</taxon>
        <taxon>Hologalegina</taxon>
        <taxon>IRL clade</taxon>
        <taxon>Trifolieae</taxon>
        <taxon>Trifolium</taxon>
    </lineage>
</organism>
<evidence type="ECO:0000313" key="3">
    <source>
        <dbReference type="Proteomes" id="UP000236291"/>
    </source>
</evidence>
<dbReference type="PANTHER" id="PTHR46623">
    <property type="entry name" value="CARBOXYMETHYLENEBUTENOLIDASE-RELATED"/>
    <property type="match status" value="1"/>
</dbReference>
<dbReference type="InterPro" id="IPR029058">
    <property type="entry name" value="AB_hydrolase_fold"/>
</dbReference>
<dbReference type="Gene3D" id="3.40.50.1820">
    <property type="entry name" value="alpha/beta hydrolase"/>
    <property type="match status" value="1"/>
</dbReference>
<comment type="caution">
    <text evidence="2">The sequence shown here is derived from an EMBL/GenBank/DDBJ whole genome shotgun (WGS) entry which is preliminary data.</text>
</comment>
<dbReference type="PANTHER" id="PTHR46623:SF6">
    <property type="entry name" value="ALPHA_BETA-HYDROLASES SUPERFAMILY PROTEIN"/>
    <property type="match status" value="1"/>
</dbReference>
<accession>A0A2K3P940</accession>
<dbReference type="InterPro" id="IPR002925">
    <property type="entry name" value="Dienelactn_hydro"/>
</dbReference>
<dbReference type="SUPFAM" id="SSF53474">
    <property type="entry name" value="alpha/beta-Hydrolases"/>
    <property type="match status" value="1"/>
</dbReference>
<dbReference type="Pfam" id="PF01738">
    <property type="entry name" value="DLH"/>
    <property type="match status" value="1"/>
</dbReference>
<evidence type="ECO:0000259" key="1">
    <source>
        <dbReference type="Pfam" id="PF01738"/>
    </source>
</evidence>
<gene>
    <name evidence="2" type="ORF">L195_g008409</name>
</gene>
<sequence length="379" mass="41654">MLRFVKSSAPKFFPTKPFRIISPFASRTSVRSMADSAPFNKIQIQRDDNTTFDAYVIGKEDAPGIVVLQEWWGVDFEIKNHAAMISQLGLGFKALIPDLYRGKVGLDVAEAQHLFEGLDWPGAVKDIHASVDWLKANGSKKAGVTGFCMGGALAIASSVLVPHVDAVVAFYGVPSSELADPAQAKAPVQAHFGELDNFVGFSDVTAAKALEEKLKASGVPHEVHIYPGNSHAFMNRSPEGINRRKTMGLPDEDEASVQLACDVHKVIGMHYSDALTLLACISKTENRVQLSAENASLMACVIWTIWNQRNNCIWNNGIDAQNFAFTCAATVLSERKSVHRLRNCELVQQAEIVRRWRKPINERVKFNADASFSSTLINP</sequence>
<name>A0A2K3P940_TRIPR</name>
<reference evidence="2 3" key="1">
    <citation type="journal article" date="2014" name="Am. J. Bot.">
        <title>Genome assembly and annotation for red clover (Trifolium pratense; Fabaceae).</title>
        <authorList>
            <person name="Istvanek J."/>
            <person name="Jaros M."/>
            <person name="Krenek A."/>
            <person name="Repkova J."/>
        </authorList>
    </citation>
    <scope>NUCLEOTIDE SEQUENCE [LARGE SCALE GENOMIC DNA]</scope>
    <source>
        <strain evidence="3">cv. Tatra</strain>
        <tissue evidence="2">Young leaves</tissue>
    </source>
</reference>
<reference evidence="2 3" key="2">
    <citation type="journal article" date="2017" name="Front. Plant Sci.">
        <title>Gene Classification and Mining of Molecular Markers Useful in Red Clover (Trifolium pratense) Breeding.</title>
        <authorList>
            <person name="Istvanek J."/>
            <person name="Dluhosova J."/>
            <person name="Dluhos P."/>
            <person name="Patkova L."/>
            <person name="Nedelnik J."/>
            <person name="Repkova J."/>
        </authorList>
    </citation>
    <scope>NUCLEOTIDE SEQUENCE [LARGE SCALE GENOMIC DNA]</scope>
    <source>
        <strain evidence="3">cv. Tatra</strain>
        <tissue evidence="2">Young leaves</tissue>
    </source>
</reference>
<evidence type="ECO:0000313" key="2">
    <source>
        <dbReference type="EMBL" id="PNY11794.1"/>
    </source>
</evidence>
<protein>
    <submittedName>
        <fullName evidence="2">Protein usf-like</fullName>
    </submittedName>
</protein>
<dbReference type="Proteomes" id="UP000236291">
    <property type="component" value="Unassembled WGS sequence"/>
</dbReference>
<dbReference type="InterPro" id="IPR051049">
    <property type="entry name" value="Dienelactone_hydrolase-like"/>
</dbReference>
<dbReference type="AlphaFoldDB" id="A0A2K3P940"/>
<dbReference type="GO" id="GO:0016787">
    <property type="term" value="F:hydrolase activity"/>
    <property type="evidence" value="ECO:0007669"/>
    <property type="project" value="InterPro"/>
</dbReference>
<dbReference type="STRING" id="57577.A0A2K3P940"/>